<feature type="transmembrane region" description="Helical" evidence="2">
    <location>
        <begin position="157"/>
        <end position="180"/>
    </location>
</feature>
<keyword evidence="4" id="KW-1185">Reference proteome</keyword>
<dbReference type="AlphaFoldDB" id="A0A7E4W380"/>
<keyword evidence="2" id="KW-1133">Transmembrane helix</keyword>
<evidence type="ECO:0000256" key="1">
    <source>
        <dbReference type="SAM" id="MobiDB-lite"/>
    </source>
</evidence>
<feature type="compositionally biased region" description="Low complexity" evidence="1">
    <location>
        <begin position="222"/>
        <end position="236"/>
    </location>
</feature>
<evidence type="ECO:0000313" key="4">
    <source>
        <dbReference type="Proteomes" id="UP000492821"/>
    </source>
</evidence>
<feature type="signal peptide" evidence="3">
    <location>
        <begin position="1"/>
        <end position="19"/>
    </location>
</feature>
<sequence length="341" mass="36964">MQLCSNVLVFAALVCFGRAEIVLKQGKNQTVAFEGNELIIQLENPQMQRGSFKMCFGSTPDVAYEICPQGFGGVWINTLDKTKTYKLNRQGQLLRNGVDLTISDKVIFNVDGTINVLVVGMPNGGSVKLPNAEVPVATTTALASEKKQTNGKAMIKIVGVIGILILLVVIIGAVLLYLCWYRKRNHRPMRVPTVYQARDENAEPNESLVAKASVTSQIRPVSTTTTTPKLTSTSTTRASEDKPQLVVSSKPAPIACVASPAGCVSLVPASTQTSTPGTVLRQKSTKTKVSKKSRRHLSTTSKTMQSDKATEPSSLSPEYNDDRSSKRRSNDPFSGSTYSRH</sequence>
<reference evidence="4" key="1">
    <citation type="journal article" date="2013" name="Genetics">
        <title>The draft genome and transcriptome of Panagrellus redivivus are shaped by the harsh demands of a free-living lifestyle.</title>
        <authorList>
            <person name="Srinivasan J."/>
            <person name="Dillman A.R."/>
            <person name="Macchietto M.G."/>
            <person name="Heikkinen L."/>
            <person name="Lakso M."/>
            <person name="Fracchia K.M."/>
            <person name="Antoshechkin I."/>
            <person name="Mortazavi A."/>
            <person name="Wong G."/>
            <person name="Sternberg P.W."/>
        </authorList>
    </citation>
    <scope>NUCLEOTIDE SEQUENCE [LARGE SCALE GENOMIC DNA]</scope>
    <source>
        <strain evidence="4">MT8872</strain>
    </source>
</reference>
<feature type="region of interest" description="Disordered" evidence="1">
    <location>
        <begin position="269"/>
        <end position="341"/>
    </location>
</feature>
<feature type="compositionally biased region" description="Basic and acidic residues" evidence="1">
    <location>
        <begin position="320"/>
        <end position="330"/>
    </location>
</feature>
<keyword evidence="2" id="KW-0472">Membrane</keyword>
<name>A0A7E4W380_PANRE</name>
<keyword evidence="2" id="KW-0812">Transmembrane</keyword>
<dbReference type="Proteomes" id="UP000492821">
    <property type="component" value="Unassembled WGS sequence"/>
</dbReference>
<dbReference type="CDD" id="cd12087">
    <property type="entry name" value="TM_EGFR-like"/>
    <property type="match status" value="1"/>
</dbReference>
<proteinExistence type="predicted"/>
<feature type="chain" id="PRO_5028946698" evidence="3">
    <location>
        <begin position="20"/>
        <end position="341"/>
    </location>
</feature>
<feature type="region of interest" description="Disordered" evidence="1">
    <location>
        <begin position="205"/>
        <end position="246"/>
    </location>
</feature>
<reference evidence="5" key="2">
    <citation type="submission" date="2020-10" db="UniProtKB">
        <authorList>
            <consortium name="WormBaseParasite"/>
        </authorList>
    </citation>
    <scope>IDENTIFICATION</scope>
</reference>
<feature type="compositionally biased region" description="Polar residues" evidence="1">
    <location>
        <begin position="331"/>
        <end position="341"/>
    </location>
</feature>
<evidence type="ECO:0000313" key="5">
    <source>
        <dbReference type="WBParaSite" id="Pan_g6448.t1"/>
    </source>
</evidence>
<accession>A0A7E4W380</accession>
<feature type="compositionally biased region" description="Polar residues" evidence="1">
    <location>
        <begin position="298"/>
        <end position="317"/>
    </location>
</feature>
<keyword evidence="3" id="KW-0732">Signal</keyword>
<organism evidence="4 5">
    <name type="scientific">Panagrellus redivivus</name>
    <name type="common">Microworm</name>
    <dbReference type="NCBI Taxonomy" id="6233"/>
    <lineage>
        <taxon>Eukaryota</taxon>
        <taxon>Metazoa</taxon>
        <taxon>Ecdysozoa</taxon>
        <taxon>Nematoda</taxon>
        <taxon>Chromadorea</taxon>
        <taxon>Rhabditida</taxon>
        <taxon>Tylenchina</taxon>
        <taxon>Panagrolaimomorpha</taxon>
        <taxon>Panagrolaimoidea</taxon>
        <taxon>Panagrolaimidae</taxon>
        <taxon>Panagrellus</taxon>
    </lineage>
</organism>
<evidence type="ECO:0000256" key="2">
    <source>
        <dbReference type="SAM" id="Phobius"/>
    </source>
</evidence>
<evidence type="ECO:0000256" key="3">
    <source>
        <dbReference type="SAM" id="SignalP"/>
    </source>
</evidence>
<dbReference type="WBParaSite" id="Pan_g6448.t1">
    <property type="protein sequence ID" value="Pan_g6448.t1"/>
    <property type="gene ID" value="Pan_g6448"/>
</dbReference>
<protein>
    <submittedName>
        <fullName evidence="5">Mid2 domain-containing protein</fullName>
    </submittedName>
</protein>
<feature type="compositionally biased region" description="Basic residues" evidence="1">
    <location>
        <begin position="283"/>
        <end position="297"/>
    </location>
</feature>